<evidence type="ECO:0000313" key="1">
    <source>
        <dbReference type="EMBL" id="KZE19153.1"/>
    </source>
</evidence>
<dbReference type="Proteomes" id="UP000386281">
    <property type="component" value="Unassembled WGS sequence"/>
</dbReference>
<dbReference type="AlphaFoldDB" id="A0A163ABX3"/>
<sequence length="71" mass="8028">MTDNPWLPIDTMPLSTVGTEVDLIDERRLYSKITVERVLSDRWGGIGIRYTKASRFGDAAPSPSAKWRPHV</sequence>
<organism evidence="2 4">
    <name type="scientific">Brevibacterium casei</name>
    <dbReference type="NCBI Taxonomy" id="33889"/>
    <lineage>
        <taxon>Bacteria</taxon>
        <taxon>Bacillati</taxon>
        <taxon>Actinomycetota</taxon>
        <taxon>Actinomycetes</taxon>
        <taxon>Micrococcales</taxon>
        <taxon>Brevibacteriaceae</taxon>
        <taxon>Brevibacterium</taxon>
    </lineage>
</organism>
<dbReference type="Proteomes" id="UP000076612">
    <property type="component" value="Unassembled WGS sequence"/>
</dbReference>
<gene>
    <name evidence="1" type="ORF">AVW13_11900</name>
    <name evidence="2" type="ORF">NCTC12391_01790</name>
</gene>
<dbReference type="RefSeq" id="WP_063250110.1">
    <property type="nucleotide sequence ID" value="NZ_CAACXN010000015.1"/>
</dbReference>
<reference evidence="1" key="2">
    <citation type="submission" date="2016-01" db="EMBL/GenBank/DDBJ databases">
        <authorList>
            <person name="Hong K.W."/>
        </authorList>
    </citation>
    <scope>NUCLEOTIDE SEQUENCE</scope>
    <source>
        <strain evidence="1">M40</strain>
    </source>
</reference>
<evidence type="ECO:0000313" key="2">
    <source>
        <dbReference type="EMBL" id="VEW13545.1"/>
    </source>
</evidence>
<dbReference type="STRING" id="33889.AVW13_11900"/>
<accession>A0A163ABX3</accession>
<proteinExistence type="predicted"/>
<reference evidence="3" key="1">
    <citation type="submission" date="2016-01" db="EMBL/GenBank/DDBJ databases">
        <title>Draft genome of Chromobacterium sp. F49.</title>
        <authorList>
            <person name="Hong K.W."/>
        </authorList>
    </citation>
    <scope>NUCLEOTIDE SEQUENCE [LARGE SCALE GENOMIC DNA]</scope>
    <source>
        <strain evidence="3">M40</strain>
    </source>
</reference>
<dbReference type="EMBL" id="CAACXN010000015">
    <property type="protein sequence ID" value="VEW13545.1"/>
    <property type="molecule type" value="Genomic_DNA"/>
</dbReference>
<dbReference type="EMBL" id="LQQR01000020">
    <property type="protein sequence ID" value="KZE19153.1"/>
    <property type="molecule type" value="Genomic_DNA"/>
</dbReference>
<reference evidence="2 4" key="3">
    <citation type="submission" date="2019-02" db="EMBL/GenBank/DDBJ databases">
        <authorList>
            <consortium name="Pathogen Informatics"/>
        </authorList>
    </citation>
    <scope>NUCLEOTIDE SEQUENCE [LARGE SCALE GENOMIC DNA]</scope>
    <source>
        <strain evidence="2 4">3012STDY7078520</strain>
    </source>
</reference>
<protein>
    <submittedName>
        <fullName evidence="2">Uncharacterized protein</fullName>
    </submittedName>
</protein>
<evidence type="ECO:0000313" key="4">
    <source>
        <dbReference type="Proteomes" id="UP000386281"/>
    </source>
</evidence>
<evidence type="ECO:0000313" key="3">
    <source>
        <dbReference type="Proteomes" id="UP000076612"/>
    </source>
</evidence>
<name>A0A163ABX3_9MICO</name>